<evidence type="ECO:0000313" key="3">
    <source>
        <dbReference type="EMBL" id="MBD3942809.1"/>
    </source>
</evidence>
<evidence type="ECO:0000313" key="4">
    <source>
        <dbReference type="Proteomes" id="UP000598426"/>
    </source>
</evidence>
<dbReference type="Pfam" id="PF02467">
    <property type="entry name" value="Whib"/>
    <property type="match status" value="1"/>
</dbReference>
<protein>
    <submittedName>
        <fullName evidence="3">WhiB family transcriptional regulator</fullName>
    </submittedName>
</protein>
<evidence type="ECO:0000256" key="1">
    <source>
        <dbReference type="SAM" id="MobiDB-lite"/>
    </source>
</evidence>
<accession>A0ABR8NRM3</accession>
<reference evidence="3 4" key="1">
    <citation type="submission" date="2020-09" db="EMBL/GenBank/DDBJ databases">
        <title>Isolation and identification of active actinomycetes.</title>
        <authorList>
            <person name="Li X."/>
        </authorList>
    </citation>
    <scope>NUCLEOTIDE SEQUENCE [LARGE SCALE GENOMIC DNA]</scope>
    <source>
        <strain evidence="3 4">NEAU-LLC</strain>
    </source>
</reference>
<organism evidence="3 4">
    <name type="scientific">Microbacterium helvum</name>
    <dbReference type="NCBI Taxonomy" id="2773713"/>
    <lineage>
        <taxon>Bacteria</taxon>
        <taxon>Bacillati</taxon>
        <taxon>Actinomycetota</taxon>
        <taxon>Actinomycetes</taxon>
        <taxon>Micrococcales</taxon>
        <taxon>Microbacteriaceae</taxon>
        <taxon>Microbacterium</taxon>
    </lineage>
</organism>
<gene>
    <name evidence="3" type="ORF">IF188_14000</name>
</gene>
<dbReference type="PROSITE" id="PS51674">
    <property type="entry name" value="4FE4S_WBL"/>
    <property type="match status" value="1"/>
</dbReference>
<dbReference type="InterPro" id="IPR034768">
    <property type="entry name" value="4FE4S_WBL"/>
</dbReference>
<evidence type="ECO:0000259" key="2">
    <source>
        <dbReference type="PROSITE" id="PS51674"/>
    </source>
</evidence>
<keyword evidence="4" id="KW-1185">Reference proteome</keyword>
<dbReference type="EMBL" id="JACXZS010000009">
    <property type="protein sequence ID" value="MBD3942809.1"/>
    <property type="molecule type" value="Genomic_DNA"/>
</dbReference>
<dbReference type="Proteomes" id="UP000598426">
    <property type="component" value="Unassembled WGS sequence"/>
</dbReference>
<dbReference type="RefSeq" id="WP_191172421.1">
    <property type="nucleotide sequence ID" value="NZ_JACXZS010000009.1"/>
</dbReference>
<feature type="domain" description="4Fe-4S Wbl-type" evidence="2">
    <location>
        <begin position="38"/>
        <end position="98"/>
    </location>
</feature>
<comment type="caution">
    <text evidence="3">The sequence shown here is derived from an EMBL/GenBank/DDBJ whole genome shotgun (WGS) entry which is preliminary data.</text>
</comment>
<proteinExistence type="predicted"/>
<name>A0ABR8NRM3_9MICO</name>
<feature type="region of interest" description="Disordered" evidence="1">
    <location>
        <begin position="95"/>
        <end position="116"/>
    </location>
</feature>
<sequence length="116" mass="12752">MARRDRPRDARARRLMGAKADAAYLALSHALDEIDAPPCTDDPRFILDIDQLAPGEAAFLGRTVCNTCPIKWACIAYAEAARPSAGIWAGRTYKPRKLADPEPHAPDTVPNPKEDR</sequence>